<dbReference type="InterPro" id="IPR050491">
    <property type="entry name" value="AmpC-like"/>
</dbReference>
<keyword evidence="5" id="KW-0378">Hydrolase</keyword>
<organism evidence="5 6">
    <name type="scientific">Paenibacillus glycinis</name>
    <dbReference type="NCBI Taxonomy" id="2697035"/>
    <lineage>
        <taxon>Bacteria</taxon>
        <taxon>Bacillati</taxon>
        <taxon>Bacillota</taxon>
        <taxon>Bacilli</taxon>
        <taxon>Bacillales</taxon>
        <taxon>Paenibacillaceae</taxon>
        <taxon>Paenibacillus</taxon>
    </lineage>
</organism>
<dbReference type="PANTHER" id="PTHR46825">
    <property type="entry name" value="D-ALANYL-D-ALANINE-CARBOXYPEPTIDASE/ENDOPEPTIDASE AMPH"/>
    <property type="match status" value="1"/>
</dbReference>
<evidence type="ECO:0000256" key="3">
    <source>
        <dbReference type="SAM" id="SignalP"/>
    </source>
</evidence>
<sequence>MRKRRFWMPIAALAVTMLVPPGAMAAGQSDTTTTYEATRKAATEKAALLTGTYNTTSVQYALIDQGRIVVSGQSGRNDEQGLKPLTKKTMYGIGSTSKMFIAAAVMKLADEGKIDLDAPVVQYIPNFTMKDERYKLITPRMLLNHSSGLYGSTFVNAFLFEDNDTYAHDTLLTQLADQKLKADPGAYSVYSNDGFTLAELLVEQVGGLDFTTYMHRNFTEPLGMEDTKTPLDPIDESRTAGLYYPTYKGQMPNESVNVIGTGGIYSTAEDLVRFSQIFNGHAEDILSAKALTAMEQEEYKRGMWPDDADTSINYGLGWDSVNLFPFSDYGTQALTKGGDTIFYHSSLVVLREYNMAAAVVSSGGSSTTDQLLANEILLSALKEKGAIADIKPGKSFGAPVKAAMPAELMNAAGVYGATNQLIKIDIGSAGSLTLSSVQAPEAPPETYTYTADGSFRSADGNAKLDFVKEDNGRTYLRLRAYASLPGLGQTALSQYAAEKLEENDLPAATAAAWKERDGKKYFLVNEKYSSLAYLLLPALKINLFADAPGYVLDQKITGPDASASDLQIPTMAGRDTQAYSFFREDGIEYLTSSGSIYESEEAVKPIYPGKKSTATIPASGLAKWYAVSEKSVGKTMQVKLPANGSFAVYDAQGNCVHFSIIGGNHTFVLPENGAVVFAGDAGSKMAITIQ</sequence>
<feature type="domain" description="Beta-lactamase-related" evidence="4">
    <location>
        <begin position="52"/>
        <end position="379"/>
    </location>
</feature>
<evidence type="ECO:0000256" key="1">
    <source>
        <dbReference type="ARBA" id="ARBA00004370"/>
    </source>
</evidence>
<dbReference type="GO" id="GO:0016787">
    <property type="term" value="F:hydrolase activity"/>
    <property type="evidence" value="ECO:0007669"/>
    <property type="project" value="UniProtKB-KW"/>
</dbReference>
<dbReference type="RefSeq" id="WP_161743509.1">
    <property type="nucleotide sequence ID" value="NZ_JAAAMV010000008.1"/>
</dbReference>
<reference evidence="5 6" key="1">
    <citation type="submission" date="2020-01" db="EMBL/GenBank/DDBJ databases">
        <title>Paenibacillus soybeanensis sp. nov. isolated from the nodules of soybean (Glycine max(L.) Merr).</title>
        <authorList>
            <person name="Wang H."/>
        </authorList>
    </citation>
    <scope>NUCLEOTIDE SEQUENCE [LARGE SCALE GENOMIC DNA]</scope>
    <source>
        <strain evidence="5 6">T1</strain>
    </source>
</reference>
<feature type="signal peptide" evidence="3">
    <location>
        <begin position="1"/>
        <end position="25"/>
    </location>
</feature>
<keyword evidence="2" id="KW-0472">Membrane</keyword>
<dbReference type="SUPFAM" id="SSF56601">
    <property type="entry name" value="beta-lactamase/transpeptidase-like"/>
    <property type="match status" value="1"/>
</dbReference>
<keyword evidence="3" id="KW-0732">Signal</keyword>
<feature type="chain" id="PRO_5045813782" evidence="3">
    <location>
        <begin position="26"/>
        <end position="690"/>
    </location>
</feature>
<dbReference type="InterPro" id="IPR012338">
    <property type="entry name" value="Beta-lactam/transpept-like"/>
</dbReference>
<dbReference type="Gene3D" id="3.40.710.10">
    <property type="entry name" value="DD-peptidase/beta-lactamase superfamily"/>
    <property type="match status" value="1"/>
</dbReference>
<name>A0ABW9XPX1_9BACL</name>
<dbReference type="Proteomes" id="UP000665561">
    <property type="component" value="Unassembled WGS sequence"/>
</dbReference>
<dbReference type="Pfam" id="PF00144">
    <property type="entry name" value="Beta-lactamase"/>
    <property type="match status" value="1"/>
</dbReference>
<keyword evidence="6" id="KW-1185">Reference proteome</keyword>
<dbReference type="PANTHER" id="PTHR46825:SF11">
    <property type="entry name" value="PENICILLIN-BINDING PROTEIN 4"/>
    <property type="match status" value="1"/>
</dbReference>
<comment type="caution">
    <text evidence="5">The sequence shown here is derived from an EMBL/GenBank/DDBJ whole genome shotgun (WGS) entry which is preliminary data.</text>
</comment>
<gene>
    <name evidence="5" type="ORF">GT019_12485</name>
</gene>
<evidence type="ECO:0000259" key="4">
    <source>
        <dbReference type="Pfam" id="PF00144"/>
    </source>
</evidence>
<protein>
    <submittedName>
        <fullName evidence="5">Serine hydrolase</fullName>
    </submittedName>
</protein>
<dbReference type="InterPro" id="IPR001466">
    <property type="entry name" value="Beta-lactam-related"/>
</dbReference>
<evidence type="ECO:0000256" key="2">
    <source>
        <dbReference type="ARBA" id="ARBA00023136"/>
    </source>
</evidence>
<evidence type="ECO:0000313" key="5">
    <source>
        <dbReference type="EMBL" id="NBD24692.1"/>
    </source>
</evidence>
<comment type="subcellular location">
    <subcellularLocation>
        <location evidence="1">Membrane</location>
    </subcellularLocation>
</comment>
<dbReference type="EMBL" id="JAAAMV010000008">
    <property type="protein sequence ID" value="NBD24692.1"/>
    <property type="molecule type" value="Genomic_DNA"/>
</dbReference>
<accession>A0ABW9XPX1</accession>
<evidence type="ECO:0000313" key="6">
    <source>
        <dbReference type="Proteomes" id="UP000665561"/>
    </source>
</evidence>
<proteinExistence type="predicted"/>